<evidence type="ECO:0000256" key="1">
    <source>
        <dbReference type="ARBA" id="ARBA00019033"/>
    </source>
</evidence>
<reference evidence="5" key="1">
    <citation type="submission" date="2022-01" db="EMBL/GenBank/DDBJ databases">
        <authorList>
            <person name="King R."/>
        </authorList>
    </citation>
    <scope>NUCLEOTIDE SEQUENCE</scope>
</reference>
<dbReference type="PROSITE" id="PS51279">
    <property type="entry name" value="BCNT_C"/>
    <property type="match status" value="1"/>
</dbReference>
<evidence type="ECO:0000313" key="5">
    <source>
        <dbReference type="EMBL" id="CAH1129349.1"/>
    </source>
</evidence>
<evidence type="ECO:0000256" key="3">
    <source>
        <dbReference type="SAM" id="MobiDB-lite"/>
    </source>
</evidence>
<feature type="region of interest" description="Disordered" evidence="3">
    <location>
        <begin position="1"/>
        <end position="82"/>
    </location>
</feature>
<dbReference type="PANTHER" id="PTHR48407:SF1">
    <property type="entry name" value="CRANIOFACIAL DEVELOPMENT PROTEIN 1"/>
    <property type="match status" value="1"/>
</dbReference>
<proteinExistence type="predicted"/>
<feature type="region of interest" description="Disordered" evidence="3">
    <location>
        <begin position="102"/>
        <end position="127"/>
    </location>
</feature>
<name>A0A9P0DDM2_9CUCU</name>
<feature type="compositionally biased region" description="Basic and acidic residues" evidence="3">
    <location>
        <begin position="1"/>
        <end position="13"/>
    </location>
</feature>
<protein>
    <recommendedName>
        <fullName evidence="1">Craniofacial development protein 1</fullName>
    </recommendedName>
    <alternativeName>
        <fullName evidence="2">Bucentaur</fullName>
    </alternativeName>
</protein>
<dbReference type="OrthoDB" id="445677at2759"/>
<keyword evidence="6" id="KW-1185">Reference proteome</keyword>
<dbReference type="AlphaFoldDB" id="A0A9P0DDM2"/>
<dbReference type="Proteomes" id="UP001152799">
    <property type="component" value="Chromosome 4"/>
</dbReference>
<dbReference type="Pfam" id="PF07572">
    <property type="entry name" value="BCNT"/>
    <property type="match status" value="1"/>
</dbReference>
<dbReference type="InterPro" id="IPR027124">
    <property type="entry name" value="Swc5/CFDP1/2"/>
</dbReference>
<evidence type="ECO:0000313" key="6">
    <source>
        <dbReference type="Proteomes" id="UP001152799"/>
    </source>
</evidence>
<evidence type="ECO:0000256" key="2">
    <source>
        <dbReference type="ARBA" id="ARBA00030244"/>
    </source>
</evidence>
<feature type="compositionally biased region" description="Polar residues" evidence="3">
    <location>
        <begin position="43"/>
        <end position="69"/>
    </location>
</feature>
<feature type="domain" description="BCNT-C" evidence="4">
    <location>
        <begin position="122"/>
        <end position="202"/>
    </location>
</feature>
<dbReference type="InterPro" id="IPR011421">
    <property type="entry name" value="BCNT-C"/>
</dbReference>
<sequence length="205" mass="23213">MKKTKVAEEKNDVPDTPPEATPSTGDPKQKADDLWADFMKDTGFTSKNTKATSPSSSQIAKTPIQSTSRNNKKETEPEKQAEKVKITQIFEFAGEEVKVEKEVDPNSAEARLLSKAPVKKKAANLNGLGNVLNQLGKKQKISTLEKTKLDWEKFKKDENIIEELEIHNKGKDGYLDKQDFLQRADVRRFEIEKDVRNAERAKRLN</sequence>
<organism evidence="5 6">
    <name type="scientific">Ceutorhynchus assimilis</name>
    <name type="common">cabbage seed weevil</name>
    <dbReference type="NCBI Taxonomy" id="467358"/>
    <lineage>
        <taxon>Eukaryota</taxon>
        <taxon>Metazoa</taxon>
        <taxon>Ecdysozoa</taxon>
        <taxon>Arthropoda</taxon>
        <taxon>Hexapoda</taxon>
        <taxon>Insecta</taxon>
        <taxon>Pterygota</taxon>
        <taxon>Neoptera</taxon>
        <taxon>Endopterygota</taxon>
        <taxon>Coleoptera</taxon>
        <taxon>Polyphaga</taxon>
        <taxon>Cucujiformia</taxon>
        <taxon>Curculionidae</taxon>
        <taxon>Ceutorhynchinae</taxon>
        <taxon>Ceutorhynchus</taxon>
    </lineage>
</organism>
<dbReference type="PANTHER" id="PTHR48407">
    <property type="entry name" value="CRANIOFACIAL DEVELOPMENT PROTEIN 1"/>
    <property type="match status" value="1"/>
</dbReference>
<dbReference type="EMBL" id="OU892280">
    <property type="protein sequence ID" value="CAH1129349.1"/>
    <property type="molecule type" value="Genomic_DNA"/>
</dbReference>
<evidence type="ECO:0000259" key="4">
    <source>
        <dbReference type="PROSITE" id="PS51279"/>
    </source>
</evidence>
<accession>A0A9P0DDM2</accession>
<dbReference type="GO" id="GO:0000812">
    <property type="term" value="C:Swr1 complex"/>
    <property type="evidence" value="ECO:0007669"/>
    <property type="project" value="TreeGrafter"/>
</dbReference>
<feature type="compositionally biased region" description="Basic and acidic residues" evidence="3">
    <location>
        <begin position="71"/>
        <end position="82"/>
    </location>
</feature>
<gene>
    <name evidence="5" type="ORF">CEUTPL_LOCUS8052</name>
</gene>